<dbReference type="AlphaFoldDB" id="A0A328VKG7"/>
<name>A0A328VKG7_9CHLR</name>
<dbReference type="GO" id="GO:0006352">
    <property type="term" value="P:DNA-templated transcription initiation"/>
    <property type="evidence" value="ECO:0007669"/>
    <property type="project" value="InterPro"/>
</dbReference>
<feature type="domain" description="RNA polymerase sigma-70 region 2" evidence="6">
    <location>
        <begin position="36"/>
        <end position="102"/>
    </location>
</feature>
<gene>
    <name evidence="8" type="ORF">A4R35_21775</name>
</gene>
<dbReference type="PANTHER" id="PTHR43133:SF8">
    <property type="entry name" value="RNA POLYMERASE SIGMA FACTOR HI_1459-RELATED"/>
    <property type="match status" value="1"/>
</dbReference>
<dbReference type="InterPro" id="IPR007627">
    <property type="entry name" value="RNA_pol_sigma70_r2"/>
</dbReference>
<dbReference type="InterPro" id="IPR039425">
    <property type="entry name" value="RNA_pol_sigma-70-like"/>
</dbReference>
<dbReference type="Proteomes" id="UP000248706">
    <property type="component" value="Unassembled WGS sequence"/>
</dbReference>
<organism evidence="8 9">
    <name type="scientific">Thermogemmatispora tikiterensis</name>
    <dbReference type="NCBI Taxonomy" id="1825093"/>
    <lineage>
        <taxon>Bacteria</taxon>
        <taxon>Bacillati</taxon>
        <taxon>Chloroflexota</taxon>
        <taxon>Ktedonobacteria</taxon>
        <taxon>Thermogemmatisporales</taxon>
        <taxon>Thermogemmatisporaceae</taxon>
        <taxon>Thermogemmatispora</taxon>
    </lineage>
</organism>
<dbReference type="Pfam" id="PF04542">
    <property type="entry name" value="Sigma70_r2"/>
    <property type="match status" value="1"/>
</dbReference>
<evidence type="ECO:0000259" key="6">
    <source>
        <dbReference type="Pfam" id="PF04542"/>
    </source>
</evidence>
<keyword evidence="5" id="KW-0804">Transcription</keyword>
<dbReference type="InterPro" id="IPR036388">
    <property type="entry name" value="WH-like_DNA-bd_sf"/>
</dbReference>
<evidence type="ECO:0008006" key="10">
    <source>
        <dbReference type="Google" id="ProtNLM"/>
    </source>
</evidence>
<dbReference type="InterPro" id="IPR013249">
    <property type="entry name" value="RNA_pol_sigma70_r4_t2"/>
</dbReference>
<protein>
    <recommendedName>
        <fullName evidence="10">RNA polymerase subunit sigma-24</fullName>
    </recommendedName>
</protein>
<dbReference type="OrthoDB" id="9785675at2"/>
<accession>A0A328VKG7</accession>
<dbReference type="Gene3D" id="1.10.1740.10">
    <property type="match status" value="1"/>
</dbReference>
<evidence type="ECO:0000256" key="3">
    <source>
        <dbReference type="ARBA" id="ARBA00023082"/>
    </source>
</evidence>
<dbReference type="Gene3D" id="1.10.10.10">
    <property type="entry name" value="Winged helix-like DNA-binding domain superfamily/Winged helix DNA-binding domain"/>
    <property type="match status" value="1"/>
</dbReference>
<dbReference type="GO" id="GO:0003677">
    <property type="term" value="F:DNA binding"/>
    <property type="evidence" value="ECO:0007669"/>
    <property type="project" value="UniProtKB-KW"/>
</dbReference>
<comment type="similarity">
    <text evidence="1">Belongs to the sigma-70 factor family. ECF subfamily.</text>
</comment>
<sequence>MQIDQQQESPWRGKRGSDGHLAQRALEGDESAFEALVQRYSGPLFSFICHFLGDYDQACDILQQVLLQLYLSLPGLHLSVPLKPWLFQVARNRCLDELRRKRAVTFSELEGGGEEGEELPVAVESIADGRPLPDELAERHDLQRLLLEAIDSLPPRFRAVVLLRYTAQLSFAEIGQALSMPEATAKTYFQRSKPLLRASLTGQVRAGTPS</sequence>
<dbReference type="Pfam" id="PF08281">
    <property type="entry name" value="Sigma70_r4_2"/>
    <property type="match status" value="1"/>
</dbReference>
<dbReference type="CDD" id="cd06171">
    <property type="entry name" value="Sigma70_r4"/>
    <property type="match status" value="1"/>
</dbReference>
<dbReference type="InterPro" id="IPR013324">
    <property type="entry name" value="RNA_pol_sigma_r3/r4-like"/>
</dbReference>
<evidence type="ECO:0000256" key="5">
    <source>
        <dbReference type="ARBA" id="ARBA00023163"/>
    </source>
</evidence>
<keyword evidence="2" id="KW-0805">Transcription regulation</keyword>
<evidence type="ECO:0000256" key="4">
    <source>
        <dbReference type="ARBA" id="ARBA00023125"/>
    </source>
</evidence>
<keyword evidence="9" id="KW-1185">Reference proteome</keyword>
<reference evidence="8 9" key="1">
    <citation type="submission" date="2016-08" db="EMBL/GenBank/DDBJ databases">
        <title>Analysis of Carbohydrate Active Enzymes in Thermogemmatispora T81 Reveals Carbohydrate Degradation Ability.</title>
        <authorList>
            <person name="Tomazini A."/>
            <person name="Lal S."/>
            <person name="Stott M."/>
            <person name="Henrissat B."/>
            <person name="Polikarpov I."/>
            <person name="Sparling R."/>
            <person name="Levin D.B."/>
        </authorList>
    </citation>
    <scope>NUCLEOTIDE SEQUENCE [LARGE SCALE GENOMIC DNA]</scope>
    <source>
        <strain evidence="8 9">T81</strain>
    </source>
</reference>
<keyword evidence="3" id="KW-0731">Sigma factor</keyword>
<dbReference type="InterPro" id="IPR014284">
    <property type="entry name" value="RNA_pol_sigma-70_dom"/>
</dbReference>
<dbReference type="SUPFAM" id="SSF88946">
    <property type="entry name" value="Sigma2 domain of RNA polymerase sigma factors"/>
    <property type="match status" value="1"/>
</dbReference>
<evidence type="ECO:0000313" key="9">
    <source>
        <dbReference type="Proteomes" id="UP000248706"/>
    </source>
</evidence>
<keyword evidence="4" id="KW-0238">DNA-binding</keyword>
<dbReference type="InterPro" id="IPR013325">
    <property type="entry name" value="RNA_pol_sigma_r2"/>
</dbReference>
<proteinExistence type="inferred from homology"/>
<dbReference type="PANTHER" id="PTHR43133">
    <property type="entry name" value="RNA POLYMERASE ECF-TYPE SIGMA FACTO"/>
    <property type="match status" value="1"/>
</dbReference>
<comment type="caution">
    <text evidence="8">The sequence shown here is derived from an EMBL/GenBank/DDBJ whole genome shotgun (WGS) entry which is preliminary data.</text>
</comment>
<dbReference type="SUPFAM" id="SSF88659">
    <property type="entry name" value="Sigma3 and sigma4 domains of RNA polymerase sigma factors"/>
    <property type="match status" value="1"/>
</dbReference>
<evidence type="ECO:0000256" key="2">
    <source>
        <dbReference type="ARBA" id="ARBA00023015"/>
    </source>
</evidence>
<dbReference type="NCBIfam" id="TIGR02937">
    <property type="entry name" value="sigma70-ECF"/>
    <property type="match status" value="1"/>
</dbReference>
<dbReference type="EMBL" id="MCIF01000002">
    <property type="protein sequence ID" value="RAQ98186.1"/>
    <property type="molecule type" value="Genomic_DNA"/>
</dbReference>
<evidence type="ECO:0000313" key="8">
    <source>
        <dbReference type="EMBL" id="RAQ98186.1"/>
    </source>
</evidence>
<evidence type="ECO:0000259" key="7">
    <source>
        <dbReference type="Pfam" id="PF08281"/>
    </source>
</evidence>
<dbReference type="RefSeq" id="WP_112433247.1">
    <property type="nucleotide sequence ID" value="NZ_MCIF01000002.1"/>
</dbReference>
<feature type="domain" description="RNA polymerase sigma factor 70 region 4 type 2" evidence="7">
    <location>
        <begin position="144"/>
        <end position="193"/>
    </location>
</feature>
<evidence type="ECO:0000256" key="1">
    <source>
        <dbReference type="ARBA" id="ARBA00010641"/>
    </source>
</evidence>
<dbReference type="GO" id="GO:0016987">
    <property type="term" value="F:sigma factor activity"/>
    <property type="evidence" value="ECO:0007669"/>
    <property type="project" value="UniProtKB-KW"/>
</dbReference>